<reference evidence="1" key="1">
    <citation type="submission" date="2020-04" db="EMBL/GenBank/DDBJ databases">
        <title>Deep metagenomics examines the oral microbiome during advanced dental caries in children, revealing novel taxa and co-occurrences with host molecules.</title>
        <authorList>
            <person name="Baker J.L."/>
            <person name="Morton J.T."/>
            <person name="Dinis M."/>
            <person name="Alvarez R."/>
            <person name="Tran N.C."/>
            <person name="Knight R."/>
            <person name="Edlund A."/>
        </authorList>
    </citation>
    <scope>NUCLEOTIDE SEQUENCE</scope>
    <source>
        <strain evidence="1">JCVI_30_bin.13</strain>
    </source>
</reference>
<protein>
    <submittedName>
        <fullName evidence="1">Uncharacterized protein</fullName>
    </submittedName>
</protein>
<accession>A0A929WWK0</accession>
<dbReference type="AlphaFoldDB" id="A0A929WWK0"/>
<dbReference type="EMBL" id="JABZGF010000240">
    <property type="protein sequence ID" value="MBF0966898.1"/>
    <property type="molecule type" value="Genomic_DNA"/>
</dbReference>
<name>A0A929WWK0_9ACTO</name>
<dbReference type="Proteomes" id="UP000759246">
    <property type="component" value="Unassembled WGS sequence"/>
</dbReference>
<evidence type="ECO:0000313" key="2">
    <source>
        <dbReference type="Proteomes" id="UP000759246"/>
    </source>
</evidence>
<evidence type="ECO:0000313" key="1">
    <source>
        <dbReference type="EMBL" id="MBF0966898.1"/>
    </source>
</evidence>
<comment type="caution">
    <text evidence="1">The sequence shown here is derived from an EMBL/GenBank/DDBJ whole genome shotgun (WGS) entry which is preliminary data.</text>
</comment>
<sequence>IEGWLAVSPDGTQMVLYASPKDPYSDLSLPLFVAPVAGGDATQVTTTTEDVPGVVRILGWTK</sequence>
<proteinExistence type="predicted"/>
<organism evidence="1 2">
    <name type="scientific">Actinomyces bouchesdurhonensis</name>
    <dbReference type="NCBI Taxonomy" id="1852361"/>
    <lineage>
        <taxon>Bacteria</taxon>
        <taxon>Bacillati</taxon>
        <taxon>Actinomycetota</taxon>
        <taxon>Actinomycetes</taxon>
        <taxon>Actinomycetales</taxon>
        <taxon>Actinomycetaceae</taxon>
        <taxon>Actinomyces</taxon>
    </lineage>
</organism>
<feature type="non-terminal residue" evidence="1">
    <location>
        <position position="1"/>
    </location>
</feature>
<gene>
    <name evidence="1" type="ORF">HXK09_07070</name>
</gene>